<dbReference type="Gene3D" id="1.10.10.60">
    <property type="entry name" value="Homeodomain-like"/>
    <property type="match status" value="1"/>
</dbReference>
<dbReference type="GO" id="GO:0003700">
    <property type="term" value="F:DNA-binding transcription factor activity"/>
    <property type="evidence" value="ECO:0007669"/>
    <property type="project" value="TreeGrafter"/>
</dbReference>
<evidence type="ECO:0000256" key="4">
    <source>
        <dbReference type="PROSITE-ProRule" id="PRU00335"/>
    </source>
</evidence>
<organism evidence="6 7">
    <name type="scientific">Geodermatophilus saharensis</name>
    <dbReference type="NCBI Taxonomy" id="1137994"/>
    <lineage>
        <taxon>Bacteria</taxon>
        <taxon>Bacillati</taxon>
        <taxon>Actinomycetota</taxon>
        <taxon>Actinomycetes</taxon>
        <taxon>Geodermatophilales</taxon>
        <taxon>Geodermatophilaceae</taxon>
        <taxon>Geodermatophilus</taxon>
    </lineage>
</organism>
<evidence type="ECO:0000259" key="5">
    <source>
        <dbReference type="PROSITE" id="PS50977"/>
    </source>
</evidence>
<protein>
    <submittedName>
        <fullName evidence="6">Transcriptional regulator, TetR family</fullName>
    </submittedName>
</protein>
<dbReference type="Pfam" id="PF00440">
    <property type="entry name" value="TetR_N"/>
    <property type="match status" value="1"/>
</dbReference>
<dbReference type="PRINTS" id="PR00455">
    <property type="entry name" value="HTHTETR"/>
</dbReference>
<dbReference type="SUPFAM" id="SSF46689">
    <property type="entry name" value="Homeodomain-like"/>
    <property type="match status" value="1"/>
</dbReference>
<accession>A0A239BXH3</accession>
<keyword evidence="3" id="KW-0804">Transcription</keyword>
<reference evidence="7" key="1">
    <citation type="submission" date="2017-06" db="EMBL/GenBank/DDBJ databases">
        <authorList>
            <person name="Varghese N."/>
            <person name="Submissions S."/>
        </authorList>
    </citation>
    <scope>NUCLEOTIDE SEQUENCE [LARGE SCALE GENOMIC DNA]</scope>
    <source>
        <strain evidence="7">DSM 45423</strain>
    </source>
</reference>
<feature type="DNA-binding region" description="H-T-H motif" evidence="4">
    <location>
        <begin position="60"/>
        <end position="79"/>
    </location>
</feature>
<evidence type="ECO:0000256" key="3">
    <source>
        <dbReference type="ARBA" id="ARBA00023163"/>
    </source>
</evidence>
<dbReference type="InterPro" id="IPR001647">
    <property type="entry name" value="HTH_TetR"/>
</dbReference>
<evidence type="ECO:0000256" key="1">
    <source>
        <dbReference type="ARBA" id="ARBA00023015"/>
    </source>
</evidence>
<dbReference type="Pfam" id="PF17754">
    <property type="entry name" value="TetR_C_14"/>
    <property type="match status" value="1"/>
</dbReference>
<keyword evidence="7" id="KW-1185">Reference proteome</keyword>
<dbReference type="AlphaFoldDB" id="A0A239BXH3"/>
<feature type="domain" description="HTH tetR-type" evidence="5">
    <location>
        <begin position="37"/>
        <end position="97"/>
    </location>
</feature>
<dbReference type="InterPro" id="IPR009057">
    <property type="entry name" value="Homeodomain-like_sf"/>
</dbReference>
<dbReference type="InterPro" id="IPR041347">
    <property type="entry name" value="MftR_C"/>
</dbReference>
<dbReference type="InterPro" id="IPR050109">
    <property type="entry name" value="HTH-type_TetR-like_transc_reg"/>
</dbReference>
<dbReference type="GO" id="GO:0000976">
    <property type="term" value="F:transcription cis-regulatory region binding"/>
    <property type="evidence" value="ECO:0007669"/>
    <property type="project" value="TreeGrafter"/>
</dbReference>
<dbReference type="EMBL" id="FZOH01000002">
    <property type="protein sequence ID" value="SNS12349.1"/>
    <property type="molecule type" value="Genomic_DNA"/>
</dbReference>
<dbReference type="InterPro" id="IPR023772">
    <property type="entry name" value="DNA-bd_HTH_TetR-type_CS"/>
</dbReference>
<name>A0A239BXH3_9ACTN</name>
<dbReference type="PROSITE" id="PS50977">
    <property type="entry name" value="HTH_TETR_2"/>
    <property type="match status" value="1"/>
</dbReference>
<keyword evidence="2 4" id="KW-0238">DNA-binding</keyword>
<dbReference type="PANTHER" id="PTHR30055">
    <property type="entry name" value="HTH-TYPE TRANSCRIPTIONAL REGULATOR RUTR"/>
    <property type="match status" value="1"/>
</dbReference>
<sequence>MRGDGPTRRAVDATLHGLHSLAHDVRVSTGLRERKKLATRLALHQAALQLVAERGLDGVSVDDVAARAGVSPRTFFNYFPTKDDAVVGIDASAVAQTAERFAARPAGESPVEALRAVQAQQAAEMADEPAGLWPLRLRVIEAHPVLVGRLHAVFNSAERTLAEAIAVRTGTDAAGDVYPTLLAAVSGTAVRAALRAWLASDCTTSLPALVDEAWDALAAGLPAPRP</sequence>
<evidence type="ECO:0000313" key="6">
    <source>
        <dbReference type="EMBL" id="SNS12349.1"/>
    </source>
</evidence>
<dbReference type="PANTHER" id="PTHR30055:SF238">
    <property type="entry name" value="MYCOFACTOCIN BIOSYNTHESIS TRANSCRIPTIONAL REGULATOR MFTR-RELATED"/>
    <property type="match status" value="1"/>
</dbReference>
<dbReference type="Gene3D" id="1.10.357.10">
    <property type="entry name" value="Tetracycline Repressor, domain 2"/>
    <property type="match status" value="1"/>
</dbReference>
<evidence type="ECO:0000256" key="2">
    <source>
        <dbReference type="ARBA" id="ARBA00023125"/>
    </source>
</evidence>
<proteinExistence type="predicted"/>
<evidence type="ECO:0000313" key="7">
    <source>
        <dbReference type="Proteomes" id="UP000198386"/>
    </source>
</evidence>
<keyword evidence="1" id="KW-0805">Transcription regulation</keyword>
<gene>
    <name evidence="6" type="ORF">SAMN04488107_1479</name>
</gene>
<dbReference type="Proteomes" id="UP000198386">
    <property type="component" value="Unassembled WGS sequence"/>
</dbReference>
<dbReference type="PROSITE" id="PS01081">
    <property type="entry name" value="HTH_TETR_1"/>
    <property type="match status" value="1"/>
</dbReference>